<dbReference type="Proteomes" id="UP000598775">
    <property type="component" value="Unassembled WGS sequence"/>
</dbReference>
<comment type="caution">
    <text evidence="2">The sequence shown here is derived from an EMBL/GenBank/DDBJ whole genome shotgun (WGS) entry which is preliminary data.</text>
</comment>
<sequence length="169" mass="17635">MAKSVPNALVKFRGSVPLAIFLVLLLTGCAGAGSQPASVTTSTIGAVSSDSHTCESLYGAALEGPEARAIDIVKRFEQRPDLSSISNDEVKSASDELVAFRLRASPAAGTLIAEQESPLNQMLTIIQSGENQTIDTLAFKTAGMELLSFCQPYPSKHDSSHTQAAPAAG</sequence>
<gene>
    <name evidence="2" type="ORF">GCM10011399_03700</name>
</gene>
<proteinExistence type="predicted"/>
<feature type="chain" id="PRO_5039125736" description="Lipoprotein" evidence="1">
    <location>
        <begin position="33"/>
        <end position="169"/>
    </location>
</feature>
<accession>A0A917B139</accession>
<evidence type="ECO:0000256" key="1">
    <source>
        <dbReference type="SAM" id="SignalP"/>
    </source>
</evidence>
<keyword evidence="3" id="KW-1185">Reference proteome</keyword>
<keyword evidence="1" id="KW-0732">Signal</keyword>
<organism evidence="2 3">
    <name type="scientific">Subtercola lobariae</name>
    <dbReference type="NCBI Taxonomy" id="1588641"/>
    <lineage>
        <taxon>Bacteria</taxon>
        <taxon>Bacillati</taxon>
        <taxon>Actinomycetota</taxon>
        <taxon>Actinomycetes</taxon>
        <taxon>Micrococcales</taxon>
        <taxon>Microbacteriaceae</taxon>
        <taxon>Subtercola</taxon>
    </lineage>
</organism>
<name>A0A917B139_9MICO</name>
<evidence type="ECO:0008006" key="4">
    <source>
        <dbReference type="Google" id="ProtNLM"/>
    </source>
</evidence>
<dbReference type="PROSITE" id="PS51257">
    <property type="entry name" value="PROKAR_LIPOPROTEIN"/>
    <property type="match status" value="1"/>
</dbReference>
<reference evidence="2 3" key="1">
    <citation type="journal article" date="2014" name="Int. J. Syst. Evol. Microbiol.">
        <title>Complete genome sequence of Corynebacterium casei LMG S-19264T (=DSM 44701T), isolated from a smear-ripened cheese.</title>
        <authorList>
            <consortium name="US DOE Joint Genome Institute (JGI-PGF)"/>
            <person name="Walter F."/>
            <person name="Albersmeier A."/>
            <person name="Kalinowski J."/>
            <person name="Ruckert C."/>
        </authorList>
    </citation>
    <scope>NUCLEOTIDE SEQUENCE [LARGE SCALE GENOMIC DNA]</scope>
    <source>
        <strain evidence="2 3">CGMCC 1.12976</strain>
    </source>
</reference>
<dbReference type="AlphaFoldDB" id="A0A917B139"/>
<protein>
    <recommendedName>
        <fullName evidence="4">Lipoprotein</fullName>
    </recommendedName>
</protein>
<evidence type="ECO:0000313" key="3">
    <source>
        <dbReference type="Proteomes" id="UP000598775"/>
    </source>
</evidence>
<evidence type="ECO:0000313" key="2">
    <source>
        <dbReference type="EMBL" id="GGF13052.1"/>
    </source>
</evidence>
<feature type="signal peptide" evidence="1">
    <location>
        <begin position="1"/>
        <end position="32"/>
    </location>
</feature>
<dbReference type="EMBL" id="BMGP01000001">
    <property type="protein sequence ID" value="GGF13052.1"/>
    <property type="molecule type" value="Genomic_DNA"/>
</dbReference>